<organism evidence="2 3">
    <name type="scientific">Bradyrhizobium stylosanthis</name>
    <dbReference type="NCBI Taxonomy" id="1803665"/>
    <lineage>
        <taxon>Bacteria</taxon>
        <taxon>Pseudomonadati</taxon>
        <taxon>Pseudomonadota</taxon>
        <taxon>Alphaproteobacteria</taxon>
        <taxon>Hyphomicrobiales</taxon>
        <taxon>Nitrobacteraceae</taxon>
        <taxon>Bradyrhizobium</taxon>
    </lineage>
</organism>
<protein>
    <submittedName>
        <fullName evidence="2">Uncharacterized protein</fullName>
    </submittedName>
</protein>
<keyword evidence="3" id="KW-1185">Reference proteome</keyword>
<name>A0A560DFE3_9BRAD</name>
<comment type="caution">
    <text evidence="2">The sequence shown here is derived from an EMBL/GenBank/DDBJ whole genome shotgun (WGS) entry which is preliminary data.</text>
</comment>
<evidence type="ECO:0000256" key="1">
    <source>
        <dbReference type="SAM" id="MobiDB-lite"/>
    </source>
</evidence>
<proteinExistence type="predicted"/>
<dbReference type="RefSeq" id="WP_145666743.1">
    <property type="nucleotide sequence ID" value="NZ_LVEM01000009.1"/>
</dbReference>
<dbReference type="AlphaFoldDB" id="A0A560DFE3"/>
<accession>A0A560DFE3</accession>
<reference evidence="2 3" key="1">
    <citation type="submission" date="2019-06" db="EMBL/GenBank/DDBJ databases">
        <title>Genomic Encyclopedia of Type Strains, Phase IV (KMG-V): Genome sequencing to study the core and pangenomes of soil and plant-associated prokaryotes.</title>
        <authorList>
            <person name="Whitman W."/>
        </authorList>
    </citation>
    <scope>NUCLEOTIDE SEQUENCE [LARGE SCALE GENOMIC DNA]</scope>
    <source>
        <strain evidence="2 3">BR 510</strain>
    </source>
</reference>
<dbReference type="EMBL" id="VITK01000007">
    <property type="protein sequence ID" value="TWA95835.1"/>
    <property type="molecule type" value="Genomic_DNA"/>
</dbReference>
<dbReference type="Proteomes" id="UP000319949">
    <property type="component" value="Unassembled WGS sequence"/>
</dbReference>
<feature type="region of interest" description="Disordered" evidence="1">
    <location>
        <begin position="65"/>
        <end position="90"/>
    </location>
</feature>
<evidence type="ECO:0000313" key="3">
    <source>
        <dbReference type="Proteomes" id="UP000319949"/>
    </source>
</evidence>
<feature type="compositionally biased region" description="Basic residues" evidence="1">
    <location>
        <begin position="65"/>
        <end position="81"/>
    </location>
</feature>
<dbReference type="OrthoDB" id="7267013at2"/>
<sequence length="90" mass="10022">MVFAKRRPSQSNGSPQARPVSDAEKANGEGLLEESLIETFPASDPPCWTSLTRVGPPDRKEHYVKHKKKQLGLPHKKRRPTKAALIGPLR</sequence>
<gene>
    <name evidence="2" type="ORF">FBZ96_10725</name>
</gene>
<feature type="region of interest" description="Disordered" evidence="1">
    <location>
        <begin position="1"/>
        <end position="28"/>
    </location>
</feature>
<evidence type="ECO:0000313" key="2">
    <source>
        <dbReference type="EMBL" id="TWA95835.1"/>
    </source>
</evidence>